<organism evidence="2 3">
    <name type="scientific">Nocardioides aestuarii</name>
    <dbReference type="NCBI Taxonomy" id="252231"/>
    <lineage>
        <taxon>Bacteria</taxon>
        <taxon>Bacillati</taxon>
        <taxon>Actinomycetota</taxon>
        <taxon>Actinomycetes</taxon>
        <taxon>Propionibacteriales</taxon>
        <taxon>Nocardioidaceae</taxon>
        <taxon>Nocardioides</taxon>
    </lineage>
</organism>
<comment type="caution">
    <text evidence="2">The sequence shown here is derived from an EMBL/GenBank/DDBJ whole genome shotgun (WGS) entry which is preliminary data.</text>
</comment>
<dbReference type="RefSeq" id="WP_343916990.1">
    <property type="nucleotide sequence ID" value="NZ_BAAAJT010000002.1"/>
</dbReference>
<protein>
    <submittedName>
        <fullName evidence="2">Uncharacterized protein</fullName>
    </submittedName>
</protein>
<accession>A0ABW4TNF6</accession>
<dbReference type="EMBL" id="JBHUGD010000003">
    <property type="protein sequence ID" value="MFD1946646.1"/>
    <property type="molecule type" value="Genomic_DNA"/>
</dbReference>
<sequence>MNRGVIRVATVGAAVLTAQLLVATPAQATVHEIVGQWCSGHDPLGPPGISGGSKADNVAKPLFANGFIGDPVPFDPEGDQPAGLLIPFNYQLPASKVVGTGVYFAIDTTPAGPLYIEAIAPDPTFPAFQRCPRLATG</sequence>
<proteinExistence type="predicted"/>
<gene>
    <name evidence="2" type="ORF">ACFSDE_07580</name>
</gene>
<feature type="signal peptide" evidence="1">
    <location>
        <begin position="1"/>
        <end position="28"/>
    </location>
</feature>
<dbReference type="Proteomes" id="UP001597351">
    <property type="component" value="Unassembled WGS sequence"/>
</dbReference>
<reference evidence="3" key="1">
    <citation type="journal article" date="2019" name="Int. J. Syst. Evol. Microbiol.">
        <title>The Global Catalogue of Microorganisms (GCM) 10K type strain sequencing project: providing services to taxonomists for standard genome sequencing and annotation.</title>
        <authorList>
            <consortium name="The Broad Institute Genomics Platform"/>
            <consortium name="The Broad Institute Genome Sequencing Center for Infectious Disease"/>
            <person name="Wu L."/>
            <person name="Ma J."/>
        </authorList>
    </citation>
    <scope>NUCLEOTIDE SEQUENCE [LARGE SCALE GENOMIC DNA]</scope>
    <source>
        <strain evidence="3">CGMCC 1.12477</strain>
    </source>
</reference>
<keyword evidence="1" id="KW-0732">Signal</keyword>
<keyword evidence="3" id="KW-1185">Reference proteome</keyword>
<name>A0ABW4TNF6_9ACTN</name>
<evidence type="ECO:0000313" key="2">
    <source>
        <dbReference type="EMBL" id="MFD1946646.1"/>
    </source>
</evidence>
<evidence type="ECO:0000313" key="3">
    <source>
        <dbReference type="Proteomes" id="UP001597351"/>
    </source>
</evidence>
<evidence type="ECO:0000256" key="1">
    <source>
        <dbReference type="SAM" id="SignalP"/>
    </source>
</evidence>
<feature type="chain" id="PRO_5046008330" evidence="1">
    <location>
        <begin position="29"/>
        <end position="137"/>
    </location>
</feature>